<keyword evidence="3 6" id="KW-0812">Transmembrane</keyword>
<dbReference type="InterPro" id="IPR018076">
    <property type="entry name" value="T2SS_GspF_dom"/>
</dbReference>
<sequence length="326" mass="35386">MDLSQIAVAFLATVAAGGVAYVFLYPLLSGEKKAEQRKKALTAPNTQRVLDRGAMAAASRREQVAQSLREMEAREKARHKATLETRLARAGLSWTRQRFFVVSGVIGFTTGLLLLVLSGHAVMGLGGLVIGGLGLPHWLLAYLRQRRIRKFMDEFPNAVDVIVRGIKAGLPLGDCLRIIANEAAEPVRSEFRFVVESQALGLPVSDAVARLPERVPVAEANFFSIVIAIQQKSGGNLSEALGNLSRVIRDRKKMKGKITAMSAEAKSSAMIIGALPFIVGGMVYMSSPKYVSLLWTTQVGQLSLVVAGLWMIVGMAVMKKMISFDF</sequence>
<feature type="transmembrane region" description="Helical" evidence="6">
    <location>
        <begin position="299"/>
        <end position="318"/>
    </location>
</feature>
<evidence type="ECO:0000313" key="8">
    <source>
        <dbReference type="EMBL" id="MDJ1157641.1"/>
    </source>
</evidence>
<evidence type="ECO:0000259" key="7">
    <source>
        <dbReference type="Pfam" id="PF00482"/>
    </source>
</evidence>
<accession>A0ABT7AE24</accession>
<feature type="transmembrane region" description="Helical" evidence="6">
    <location>
        <begin position="6"/>
        <end position="28"/>
    </location>
</feature>
<keyword evidence="5 6" id="KW-0472">Membrane</keyword>
<feature type="transmembrane region" description="Helical" evidence="6">
    <location>
        <begin position="123"/>
        <end position="143"/>
    </location>
</feature>
<feature type="transmembrane region" description="Helical" evidence="6">
    <location>
        <begin position="267"/>
        <end position="287"/>
    </location>
</feature>
<feature type="domain" description="Type II secretion system protein GspF" evidence="7">
    <location>
        <begin position="160"/>
        <end position="284"/>
    </location>
</feature>
<keyword evidence="4 6" id="KW-1133">Transmembrane helix</keyword>
<proteinExistence type="predicted"/>
<name>A0ABT7AE24_9HYPH</name>
<protein>
    <submittedName>
        <fullName evidence="8">Type II secretion system F family protein</fullName>
    </submittedName>
</protein>
<dbReference type="Proteomes" id="UP001321492">
    <property type="component" value="Unassembled WGS sequence"/>
</dbReference>
<comment type="subcellular location">
    <subcellularLocation>
        <location evidence="1">Cell membrane</location>
        <topology evidence="1">Multi-pass membrane protein</topology>
    </subcellularLocation>
</comment>
<dbReference type="InterPro" id="IPR042094">
    <property type="entry name" value="T2SS_GspF_sf"/>
</dbReference>
<evidence type="ECO:0000256" key="3">
    <source>
        <dbReference type="ARBA" id="ARBA00022692"/>
    </source>
</evidence>
<evidence type="ECO:0000256" key="4">
    <source>
        <dbReference type="ARBA" id="ARBA00022989"/>
    </source>
</evidence>
<dbReference type="Pfam" id="PF00482">
    <property type="entry name" value="T2SSF"/>
    <property type="match status" value="1"/>
</dbReference>
<keyword evidence="9" id="KW-1185">Reference proteome</keyword>
<evidence type="ECO:0000256" key="6">
    <source>
        <dbReference type="SAM" id="Phobius"/>
    </source>
</evidence>
<gene>
    <name evidence="8" type="ORF">QNA08_05275</name>
</gene>
<evidence type="ECO:0000256" key="5">
    <source>
        <dbReference type="ARBA" id="ARBA00023136"/>
    </source>
</evidence>
<evidence type="ECO:0000256" key="2">
    <source>
        <dbReference type="ARBA" id="ARBA00022475"/>
    </source>
</evidence>
<dbReference type="RefSeq" id="WP_283739620.1">
    <property type="nucleotide sequence ID" value="NZ_JASJEV010000002.1"/>
</dbReference>
<evidence type="ECO:0000256" key="1">
    <source>
        <dbReference type="ARBA" id="ARBA00004651"/>
    </source>
</evidence>
<keyword evidence="2" id="KW-1003">Cell membrane</keyword>
<dbReference type="PANTHER" id="PTHR35007:SF1">
    <property type="entry name" value="PILUS ASSEMBLY PROTEIN"/>
    <property type="match status" value="1"/>
</dbReference>
<dbReference type="EMBL" id="JASJEV010000002">
    <property type="protein sequence ID" value="MDJ1157641.1"/>
    <property type="molecule type" value="Genomic_DNA"/>
</dbReference>
<dbReference type="Gene3D" id="1.20.81.30">
    <property type="entry name" value="Type II secretion system (T2SS), domain F"/>
    <property type="match status" value="1"/>
</dbReference>
<dbReference type="PANTHER" id="PTHR35007">
    <property type="entry name" value="INTEGRAL MEMBRANE PROTEIN-RELATED"/>
    <property type="match status" value="1"/>
</dbReference>
<comment type="caution">
    <text evidence="8">The sequence shown here is derived from an EMBL/GenBank/DDBJ whole genome shotgun (WGS) entry which is preliminary data.</text>
</comment>
<reference evidence="8 9" key="1">
    <citation type="submission" date="2023-05" db="EMBL/GenBank/DDBJ databases">
        <title>Chelatococcus sp. nov., a moderately thermophilic bacterium isolated from hot spring microbial mat.</title>
        <authorList>
            <person name="Hu C.-J."/>
            <person name="Li W.-J."/>
        </authorList>
    </citation>
    <scope>NUCLEOTIDE SEQUENCE [LARGE SCALE GENOMIC DNA]</scope>
    <source>
        <strain evidence="8 9">SYSU G07232</strain>
    </source>
</reference>
<organism evidence="8 9">
    <name type="scientific">Chelatococcus albus</name>
    <dbReference type="NCBI Taxonomy" id="3047466"/>
    <lineage>
        <taxon>Bacteria</taxon>
        <taxon>Pseudomonadati</taxon>
        <taxon>Pseudomonadota</taxon>
        <taxon>Alphaproteobacteria</taxon>
        <taxon>Hyphomicrobiales</taxon>
        <taxon>Chelatococcaceae</taxon>
        <taxon>Chelatococcus</taxon>
    </lineage>
</organism>
<feature type="transmembrane region" description="Helical" evidence="6">
    <location>
        <begin position="99"/>
        <end position="117"/>
    </location>
</feature>
<evidence type="ECO:0000313" key="9">
    <source>
        <dbReference type="Proteomes" id="UP001321492"/>
    </source>
</evidence>